<feature type="coiled-coil region" evidence="1">
    <location>
        <begin position="780"/>
        <end position="814"/>
    </location>
</feature>
<evidence type="ECO:0008006" key="4">
    <source>
        <dbReference type="Google" id="ProtNLM"/>
    </source>
</evidence>
<name>A0A8S9NX49_BRACR</name>
<dbReference type="InterPro" id="IPR037490">
    <property type="entry name" value="WAP"/>
</dbReference>
<dbReference type="AlphaFoldDB" id="A0A8S9NX49"/>
<keyword evidence="1" id="KW-0175">Coiled coil</keyword>
<organism evidence="2 3">
    <name type="scientific">Brassica cretica</name>
    <name type="common">Mustard</name>
    <dbReference type="NCBI Taxonomy" id="69181"/>
    <lineage>
        <taxon>Eukaryota</taxon>
        <taxon>Viridiplantae</taxon>
        <taxon>Streptophyta</taxon>
        <taxon>Embryophyta</taxon>
        <taxon>Tracheophyta</taxon>
        <taxon>Spermatophyta</taxon>
        <taxon>Magnoliopsida</taxon>
        <taxon>eudicotyledons</taxon>
        <taxon>Gunneridae</taxon>
        <taxon>Pentapetalae</taxon>
        <taxon>rosids</taxon>
        <taxon>malvids</taxon>
        <taxon>Brassicales</taxon>
        <taxon>Brassicaceae</taxon>
        <taxon>Brassiceae</taxon>
        <taxon>Brassica</taxon>
    </lineage>
</organism>
<protein>
    <recommendedName>
        <fullName evidence="4">WPP domain-associated protein</fullName>
    </recommendedName>
</protein>
<evidence type="ECO:0000313" key="2">
    <source>
        <dbReference type="EMBL" id="KAF3506915.1"/>
    </source>
</evidence>
<dbReference type="EMBL" id="QGKX02001521">
    <property type="protein sequence ID" value="KAF3506915.1"/>
    <property type="molecule type" value="Genomic_DNA"/>
</dbReference>
<feature type="coiled-coil region" evidence="1">
    <location>
        <begin position="569"/>
        <end position="726"/>
    </location>
</feature>
<evidence type="ECO:0000256" key="1">
    <source>
        <dbReference type="SAM" id="Coils"/>
    </source>
</evidence>
<accession>A0A8S9NX49</accession>
<gene>
    <name evidence="2" type="ORF">F2Q69_00001648</name>
</gene>
<evidence type="ECO:0000313" key="3">
    <source>
        <dbReference type="Proteomes" id="UP000712600"/>
    </source>
</evidence>
<feature type="coiled-coil region" evidence="1">
    <location>
        <begin position="442"/>
        <end position="476"/>
    </location>
</feature>
<comment type="caution">
    <text evidence="2">The sequence shown here is derived from an EMBL/GenBank/DDBJ whole genome shotgun (WGS) entry which is preliminary data.</text>
</comment>
<sequence length="856" mass="97369">MSRLRKLEALGVFDLIVSYGKRTNGNCCFLPLGVNFISLMEVDEFVMVEDGTSESRDDGLSAEVNGVVKENENVNVAFLDDFESYWDDVNIGLMISRVVNDTILRATVAAVEAEAAEKIAEKELELSRVRETLSLYHVGSEENEASSDKASLDTSDGSLNSLKNVARKQLVMLVEELTSLRKYVHVNKAGAATVDDTSGQHEIGSKTVDKMLDSLKSILETVLKRKNDTELPSSWQQEHDFQKGIESAVVTSFVRSLKDEYQQRLLEKEAEFGGNKSSLLGNIKEITGLRQELEAIRKALSDHENGDIEAGEVGDRKRVEQLHRKMSASLSSALDTNGKHDVGSVPENFDTLKHLTPIELINHFNTEMNQMKRDHDYEIQEMTEQCFTFKRKYLNLKERGSFSFVGKGKELDALKKKIPSVISKLDKILVEDEKLVSEGKNNAEFKSRLDSLLLENRQLKDSLSDAAEKMSQLSQVEADHQKLIRKLELEADDSHVKASIAEDVYRCFVTEFLGQIRSAKEETDLEHSKMREGYELILKDLESKADCESKDAFFVDSCAESLIMEECSAVIYKEALKEADKKIVELNLRVTENEEALKSEMVDKERLNEEIHRLECLVKEKEGLVQTAESNLAAEREKLEVVSQQINDLQSQTEQQQIKIQEKNEALRVMSARELEKIEGYERKISELREELDLIRENWEETKDEKRKTEEKLSATKAEKESLRKQFLSLDLVPQKFMEGFNILEGLVAEKTQKTNSRLKNMHSQLCDLSHQINELKGKASMYKQRFEKKSSDLQKAEAEVDLLGDEVETLLDLLEKIYIALDHYSPVLKHYPGIIEILKLVRRELSGEAKRPPAD</sequence>
<proteinExistence type="predicted"/>
<dbReference type="PANTHER" id="PTHR33883:SF10">
    <property type="entry name" value="WPP DOMAIN-ASSOCIATED PROTEIN"/>
    <property type="match status" value="1"/>
</dbReference>
<dbReference type="PANTHER" id="PTHR33883">
    <property type="entry name" value="WPP DOMAIN-ASSOCIATED PROTEIN"/>
    <property type="match status" value="1"/>
</dbReference>
<dbReference type="Proteomes" id="UP000712600">
    <property type="component" value="Unassembled WGS sequence"/>
</dbReference>
<reference evidence="2" key="1">
    <citation type="submission" date="2019-12" db="EMBL/GenBank/DDBJ databases">
        <title>Genome sequencing and annotation of Brassica cretica.</title>
        <authorList>
            <person name="Studholme D.J."/>
            <person name="Sarris P."/>
        </authorList>
    </citation>
    <scope>NUCLEOTIDE SEQUENCE</scope>
    <source>
        <strain evidence="2">PFS-109/04</strain>
        <tissue evidence="2">Leaf</tissue>
    </source>
</reference>